<dbReference type="AlphaFoldDB" id="A0A841FG57"/>
<feature type="compositionally biased region" description="Low complexity" evidence="1">
    <location>
        <begin position="1"/>
        <end position="20"/>
    </location>
</feature>
<gene>
    <name evidence="2" type="ORF">HNR73_000675</name>
</gene>
<sequence length="543" mass="55628">MSDPNGPYQQQPPQYPGQRYVPPPAEEERPEEGDQPRRPTSGKASVPGLIQPPPAGQAPPPPTTGRASASVYGSARPVPPPGGDMPTSSQPPPANPNPPTTGRASASVYGTARPVPPQPAQQPPQPPVNPPTGRTATGAPGRASVPMPPAPQSGPPAPQSAPPAPYRPDPMSGTISGRMDALAPPTPSVPVAPPRPPQPPSVPISAPPSMPVSGPPSMPVSGPPISAAPMSGPISGPISGPPSGLMSGMSGPVSGPISGMPVSGPPISGAPVSGGSSQFSPGIFGPKSASRVGTVYGGQGGPAAATEVVEGPDGRTIDPLGAGRHIATPRALELLATPAPPAGLVIGRDAERKPVVVPMFRPEPTRAALVGGLWAAKIVVFRALALGARVAVCTVRPREWEGLGRAATGRDDRLAVLAGDRPVTVDANPHSPALYVYDVGDHGTATTPVLGPWRTQLTVLPRLTVYGSQAVEDAHLSILQRLHPDEAPAATTSLRVNTDNLRLLQMMYDDMVAVVRDGVPERFVWSTPTSHETRLFGNPHRGY</sequence>
<feature type="compositionally biased region" description="Pro residues" evidence="1">
    <location>
        <begin position="114"/>
        <end position="130"/>
    </location>
</feature>
<comment type="caution">
    <text evidence="2">The sequence shown here is derived from an EMBL/GenBank/DDBJ whole genome shotgun (WGS) entry which is preliminary data.</text>
</comment>
<proteinExistence type="predicted"/>
<evidence type="ECO:0000313" key="3">
    <source>
        <dbReference type="Proteomes" id="UP000548476"/>
    </source>
</evidence>
<feature type="compositionally biased region" description="Pro residues" evidence="1">
    <location>
        <begin position="77"/>
        <end position="99"/>
    </location>
</feature>
<feature type="compositionally biased region" description="Pro residues" evidence="1">
    <location>
        <begin position="50"/>
        <end position="63"/>
    </location>
</feature>
<organism evidence="2 3">
    <name type="scientific">Phytomonospora endophytica</name>
    <dbReference type="NCBI Taxonomy" id="714109"/>
    <lineage>
        <taxon>Bacteria</taxon>
        <taxon>Bacillati</taxon>
        <taxon>Actinomycetota</taxon>
        <taxon>Actinomycetes</taxon>
        <taxon>Micromonosporales</taxon>
        <taxon>Micromonosporaceae</taxon>
        <taxon>Phytomonospora</taxon>
    </lineage>
</organism>
<dbReference type="RefSeq" id="WP_184785763.1">
    <property type="nucleotide sequence ID" value="NZ_BONT01000018.1"/>
</dbReference>
<dbReference type="Proteomes" id="UP000548476">
    <property type="component" value="Unassembled WGS sequence"/>
</dbReference>
<feature type="compositionally biased region" description="Pro residues" evidence="1">
    <location>
        <begin position="184"/>
        <end position="222"/>
    </location>
</feature>
<evidence type="ECO:0000313" key="2">
    <source>
        <dbReference type="EMBL" id="MBB6032828.1"/>
    </source>
</evidence>
<protein>
    <submittedName>
        <fullName evidence="2">Uncharacterized protein</fullName>
    </submittedName>
</protein>
<feature type="compositionally biased region" description="Low complexity" evidence="1">
    <location>
        <begin position="223"/>
        <end position="249"/>
    </location>
</feature>
<evidence type="ECO:0000256" key="1">
    <source>
        <dbReference type="SAM" id="MobiDB-lite"/>
    </source>
</evidence>
<dbReference type="EMBL" id="JACHGT010000002">
    <property type="protein sequence ID" value="MBB6032828.1"/>
    <property type="molecule type" value="Genomic_DNA"/>
</dbReference>
<feature type="compositionally biased region" description="Pro residues" evidence="1">
    <location>
        <begin position="146"/>
        <end position="168"/>
    </location>
</feature>
<feature type="region of interest" description="Disordered" evidence="1">
    <location>
        <begin position="1"/>
        <end position="249"/>
    </location>
</feature>
<reference evidence="2 3" key="1">
    <citation type="submission" date="2020-08" db="EMBL/GenBank/DDBJ databases">
        <title>Genomic Encyclopedia of Type Strains, Phase IV (KMG-IV): sequencing the most valuable type-strain genomes for metagenomic binning, comparative biology and taxonomic classification.</title>
        <authorList>
            <person name="Goeker M."/>
        </authorList>
    </citation>
    <scope>NUCLEOTIDE SEQUENCE [LARGE SCALE GENOMIC DNA]</scope>
    <source>
        <strain evidence="2 3">YIM 65646</strain>
    </source>
</reference>
<accession>A0A841FG57</accession>
<keyword evidence="3" id="KW-1185">Reference proteome</keyword>
<name>A0A841FG57_9ACTN</name>